<dbReference type="InterPro" id="IPR036249">
    <property type="entry name" value="Thioredoxin-like_sf"/>
</dbReference>
<reference evidence="1 2" key="1">
    <citation type="submission" date="2018-06" db="EMBL/GenBank/DDBJ databases">
        <title>Genomic Encyclopedia of Archaeal and Bacterial Type Strains, Phase II (KMG-II): from individual species to whole genera.</title>
        <authorList>
            <person name="Goeker M."/>
        </authorList>
    </citation>
    <scope>NUCLEOTIDE SEQUENCE [LARGE SCALE GENOMIC DNA]</scope>
    <source>
        <strain evidence="1 2">T4</strain>
    </source>
</reference>
<accession>A0A326RSN9</accession>
<evidence type="ECO:0000313" key="1">
    <source>
        <dbReference type="EMBL" id="PZV83995.1"/>
    </source>
</evidence>
<organism evidence="1 2">
    <name type="scientific">Algoriphagus aquaeductus</name>
    <dbReference type="NCBI Taxonomy" id="475299"/>
    <lineage>
        <taxon>Bacteria</taxon>
        <taxon>Pseudomonadati</taxon>
        <taxon>Bacteroidota</taxon>
        <taxon>Cytophagia</taxon>
        <taxon>Cytophagales</taxon>
        <taxon>Cyclobacteriaceae</taxon>
        <taxon>Algoriphagus</taxon>
    </lineage>
</organism>
<dbReference type="Proteomes" id="UP000248917">
    <property type="component" value="Unassembled WGS sequence"/>
</dbReference>
<dbReference type="RefSeq" id="WP_317048781.1">
    <property type="nucleotide sequence ID" value="NZ_QKTX01000005.1"/>
</dbReference>
<sequence>MDIRHVMKHSRKLVFCCAGSDCKKSGAKLIRKELKESLQEGDLKGKVKLIQTKCMDMCKSAPVVIVGDHFCKKTTSEKVLNQLKKP</sequence>
<dbReference type="EMBL" id="QKTX01000005">
    <property type="protein sequence ID" value="PZV83995.1"/>
    <property type="molecule type" value="Genomic_DNA"/>
</dbReference>
<gene>
    <name evidence="1" type="ORF">CLV31_105222</name>
</gene>
<proteinExistence type="predicted"/>
<comment type="caution">
    <text evidence="1">The sequence shown here is derived from an EMBL/GenBank/DDBJ whole genome shotgun (WGS) entry which is preliminary data.</text>
</comment>
<keyword evidence="2" id="KW-1185">Reference proteome</keyword>
<dbReference type="AlphaFoldDB" id="A0A326RSN9"/>
<dbReference type="Pfam" id="PF01257">
    <property type="entry name" value="2Fe-2S_thioredx"/>
    <property type="match status" value="1"/>
</dbReference>
<protein>
    <submittedName>
        <fullName evidence="1">Thioredoxin-like protein</fullName>
    </submittedName>
</protein>
<dbReference type="SUPFAM" id="SSF52833">
    <property type="entry name" value="Thioredoxin-like"/>
    <property type="match status" value="1"/>
</dbReference>
<name>A0A326RSN9_9BACT</name>
<evidence type="ECO:0000313" key="2">
    <source>
        <dbReference type="Proteomes" id="UP000248917"/>
    </source>
</evidence>
<dbReference type="CDD" id="cd02980">
    <property type="entry name" value="TRX_Fd_family"/>
    <property type="match status" value="1"/>
</dbReference>
<dbReference type="Gene3D" id="3.40.30.10">
    <property type="entry name" value="Glutaredoxin"/>
    <property type="match status" value="1"/>
</dbReference>